<organism evidence="1 2">
    <name type="scientific">Elysia crispata</name>
    <name type="common">lettuce slug</name>
    <dbReference type="NCBI Taxonomy" id="231223"/>
    <lineage>
        <taxon>Eukaryota</taxon>
        <taxon>Metazoa</taxon>
        <taxon>Spiralia</taxon>
        <taxon>Lophotrochozoa</taxon>
        <taxon>Mollusca</taxon>
        <taxon>Gastropoda</taxon>
        <taxon>Heterobranchia</taxon>
        <taxon>Euthyneura</taxon>
        <taxon>Panpulmonata</taxon>
        <taxon>Sacoglossa</taxon>
        <taxon>Placobranchoidea</taxon>
        <taxon>Plakobranchidae</taxon>
        <taxon>Elysia</taxon>
    </lineage>
</organism>
<reference evidence="1" key="1">
    <citation type="journal article" date="2023" name="G3 (Bethesda)">
        <title>A reference genome for the long-term kleptoplast-retaining sea slug Elysia crispata morphotype clarki.</title>
        <authorList>
            <person name="Eastman K.E."/>
            <person name="Pendleton A.L."/>
            <person name="Shaikh M.A."/>
            <person name="Suttiyut T."/>
            <person name="Ogas R."/>
            <person name="Tomko P."/>
            <person name="Gavelis G."/>
            <person name="Widhalm J.R."/>
            <person name="Wisecaver J.H."/>
        </authorList>
    </citation>
    <scope>NUCLEOTIDE SEQUENCE</scope>
    <source>
        <strain evidence="1">ECLA1</strain>
    </source>
</reference>
<evidence type="ECO:0000313" key="1">
    <source>
        <dbReference type="EMBL" id="KAK3734579.1"/>
    </source>
</evidence>
<accession>A0AAE0Y6K6</accession>
<evidence type="ECO:0000313" key="2">
    <source>
        <dbReference type="Proteomes" id="UP001283361"/>
    </source>
</evidence>
<proteinExistence type="predicted"/>
<comment type="caution">
    <text evidence="1">The sequence shown here is derived from an EMBL/GenBank/DDBJ whole genome shotgun (WGS) entry which is preliminary data.</text>
</comment>
<dbReference type="AlphaFoldDB" id="A0AAE0Y6K6"/>
<dbReference type="Proteomes" id="UP001283361">
    <property type="component" value="Unassembled WGS sequence"/>
</dbReference>
<dbReference type="EMBL" id="JAWDGP010006844">
    <property type="protein sequence ID" value="KAK3734579.1"/>
    <property type="molecule type" value="Genomic_DNA"/>
</dbReference>
<name>A0AAE0Y6K6_9GAST</name>
<protein>
    <submittedName>
        <fullName evidence="1">Uncharacterized protein</fullName>
    </submittedName>
</protein>
<keyword evidence="2" id="KW-1185">Reference proteome</keyword>
<gene>
    <name evidence="1" type="ORF">RRG08_003486</name>
</gene>
<sequence length="88" mass="9547">MAASLTLCTAAQQDKTTRCRLCLQAADTGHKILHFVKLTKVKRVNQQSHLKFFNSGQVTHPSIADGKDFHIHVSSDSKSLSGRVGGEG</sequence>